<proteinExistence type="predicted"/>
<dbReference type="Proteomes" id="UP000277582">
    <property type="component" value="Unassembled WGS sequence"/>
</dbReference>
<evidence type="ECO:0000313" key="2">
    <source>
        <dbReference type="Proteomes" id="UP000277582"/>
    </source>
</evidence>
<organism evidence="1 2">
    <name type="scientific">Candidatus Methanodesulfokora washburnensis</name>
    <dbReference type="NCBI Taxonomy" id="2478471"/>
    <lineage>
        <taxon>Archaea</taxon>
        <taxon>Thermoproteota</taxon>
        <taxon>Candidatus Korarchaeia</taxon>
        <taxon>Candidatus Korarchaeia incertae sedis</taxon>
        <taxon>Candidatus Methanodesulfokora</taxon>
    </lineage>
</organism>
<sequence>MRGRKVPVKWTTIRVPAEVRDAIKFTAKRMHFPMWQIVYQAVSYYRTAYLSHFEKNATDIGKVAWYIYKISASIGSFREKPTKENGELLQKTAMQLAERMDINIDLLKTAAVKYYHQQTEENRILLNDAGKDIVAQLLAKLDIIEKKSQQ</sequence>
<name>A0A3R9PF40_9CREN</name>
<accession>A0A3R9PF40</accession>
<dbReference type="RefSeq" id="WP_125672339.1">
    <property type="nucleotide sequence ID" value="NZ_RCOS01000142.1"/>
</dbReference>
<evidence type="ECO:0000313" key="1">
    <source>
        <dbReference type="EMBL" id="RSN72703.1"/>
    </source>
</evidence>
<reference evidence="1 2" key="1">
    <citation type="submission" date="2018-10" db="EMBL/GenBank/DDBJ databases">
        <title>Co-occurring genomic capacity for anaerobic methane metabolism and dissimilatory sulfite reduction discovered in the Korarchaeota.</title>
        <authorList>
            <person name="Mckay L.J."/>
            <person name="Dlakic M."/>
            <person name="Fields M.W."/>
            <person name="Delmont T.O."/>
            <person name="Eren A.M."/>
            <person name="Jay Z.J."/>
            <person name="Klingelsmith K.B."/>
            <person name="Rusch D.B."/>
            <person name="Inskeep W.P."/>
        </authorList>
    </citation>
    <scope>NUCLEOTIDE SEQUENCE [LARGE SCALE GENOMIC DNA]</scope>
    <source>
        <strain evidence="1 2">MDKW</strain>
    </source>
</reference>
<dbReference type="EMBL" id="RCOS01000142">
    <property type="protein sequence ID" value="RSN72703.1"/>
    <property type="molecule type" value="Genomic_DNA"/>
</dbReference>
<gene>
    <name evidence="1" type="ORF">D6D85_12740</name>
</gene>
<keyword evidence="2" id="KW-1185">Reference proteome</keyword>
<comment type="caution">
    <text evidence="1">The sequence shown here is derived from an EMBL/GenBank/DDBJ whole genome shotgun (WGS) entry which is preliminary data.</text>
</comment>
<protein>
    <submittedName>
        <fullName evidence="1">Uncharacterized protein</fullName>
    </submittedName>
</protein>
<dbReference type="AlphaFoldDB" id="A0A3R9PF40"/>